<organism evidence="2 3">
    <name type="scientific">Oleiharenicola lentus</name>
    <dbReference type="NCBI Taxonomy" id="2508720"/>
    <lineage>
        <taxon>Bacteria</taxon>
        <taxon>Pseudomonadati</taxon>
        <taxon>Verrucomicrobiota</taxon>
        <taxon>Opitutia</taxon>
        <taxon>Opitutales</taxon>
        <taxon>Opitutaceae</taxon>
        <taxon>Oleiharenicola</taxon>
    </lineage>
</organism>
<evidence type="ECO:0000313" key="2">
    <source>
        <dbReference type="EMBL" id="RXK56404.1"/>
    </source>
</evidence>
<dbReference type="Pfam" id="PF04015">
    <property type="entry name" value="DUF362"/>
    <property type="match status" value="1"/>
</dbReference>
<dbReference type="AlphaFoldDB" id="A0A4Q1CBE9"/>
<gene>
    <name evidence="2" type="ORF">ESB00_11210</name>
</gene>
<reference evidence="2 3" key="1">
    <citation type="submission" date="2019-01" db="EMBL/GenBank/DDBJ databases">
        <title>Lacunisphaera sp. strain TWA-58.</title>
        <authorList>
            <person name="Chen W.-M."/>
        </authorList>
    </citation>
    <scope>NUCLEOTIDE SEQUENCE [LARGE SCALE GENOMIC DNA]</scope>
    <source>
        <strain evidence="2 3">TWA-58</strain>
    </source>
</reference>
<evidence type="ECO:0000259" key="1">
    <source>
        <dbReference type="Pfam" id="PF04015"/>
    </source>
</evidence>
<sequence>MHRSLRLPPSIRRRLCGLTLATLIVPCITWAQLPAERPGQKAFPTYAQVFTSPEGPNQPMGIGRGLYPGRVVWAQDFKATKWDGVTGKWWEAPNIDQPIVERMLSDTLRTLTGASTDTAAWEQLFRYYNRTHGRGDRGYRPGEMVTIKVNMNPDEKPGEWTNAGFPSPHMTYALMQQLIEHAGIPGNCIVITDPSRPIKDMLLSQIRADVRPDYQDIVVADREGTTARRILAEPDLTVPVNFQIPHADGTIEKTDLYLPKVYTQADYLIDYCVVRPHRVFGLTLSFKNHFGSVYNAQRKRFTPDILHSFAIWDYPTPYSHGHYNGLVPLLGHKDVDGKTILYLAEGLYTSPNQGTITTVVRWQTLGNRWFSSVLASCDPVALDSVALDLITTEPNLTMQPDGKPNPSFNGNIDGYLHEAALADHPPSGVVYDPEADGMPLNSLGVHEHWNNPVDKQYSRNLGKDTGVELVRLIAN</sequence>
<dbReference type="OrthoDB" id="104016at2"/>
<dbReference type="InterPro" id="IPR007160">
    <property type="entry name" value="DUF362"/>
</dbReference>
<feature type="domain" description="DUF362" evidence="1">
    <location>
        <begin position="145"/>
        <end position="388"/>
    </location>
</feature>
<dbReference type="EMBL" id="SDHX01000001">
    <property type="protein sequence ID" value="RXK56404.1"/>
    <property type="molecule type" value="Genomic_DNA"/>
</dbReference>
<dbReference type="Proteomes" id="UP000290218">
    <property type="component" value="Unassembled WGS sequence"/>
</dbReference>
<proteinExistence type="predicted"/>
<evidence type="ECO:0000313" key="3">
    <source>
        <dbReference type="Proteomes" id="UP000290218"/>
    </source>
</evidence>
<name>A0A4Q1CBE9_9BACT</name>
<keyword evidence="3" id="KW-1185">Reference proteome</keyword>
<accession>A0A4Q1CBE9</accession>
<protein>
    <submittedName>
        <fullName evidence="2">DUF362 domain-containing protein</fullName>
    </submittedName>
</protein>
<comment type="caution">
    <text evidence="2">The sequence shown here is derived from an EMBL/GenBank/DDBJ whole genome shotgun (WGS) entry which is preliminary data.</text>
</comment>